<protein>
    <recommendedName>
        <fullName evidence="1">DUF6894 domain-containing protein</fullName>
    </recommendedName>
</protein>
<dbReference type="RefSeq" id="WP_150962244.1">
    <property type="nucleotide sequence ID" value="NZ_VZZJ01000004.1"/>
</dbReference>
<dbReference type="Proteomes" id="UP000441523">
    <property type="component" value="Unassembled WGS sequence"/>
</dbReference>
<gene>
    <name evidence="2" type="ORF">F6X51_05580</name>
</gene>
<name>A0A6N6MX39_9HYPH</name>
<evidence type="ECO:0000313" key="3">
    <source>
        <dbReference type="Proteomes" id="UP000441523"/>
    </source>
</evidence>
<organism evidence="2 3">
    <name type="scientific">Methylobacterium planeticum</name>
    <dbReference type="NCBI Taxonomy" id="2615211"/>
    <lineage>
        <taxon>Bacteria</taxon>
        <taxon>Pseudomonadati</taxon>
        <taxon>Pseudomonadota</taxon>
        <taxon>Alphaproteobacteria</taxon>
        <taxon>Hyphomicrobiales</taxon>
        <taxon>Methylobacteriaceae</taxon>
        <taxon>Methylobacterium</taxon>
    </lineage>
</organism>
<reference evidence="2 3" key="1">
    <citation type="submission" date="2019-09" db="EMBL/GenBank/DDBJ databases">
        <title>YIM 132548 draft genome.</title>
        <authorList>
            <person name="Jiang L."/>
        </authorList>
    </citation>
    <scope>NUCLEOTIDE SEQUENCE [LARGE SCALE GENOMIC DNA]</scope>
    <source>
        <strain evidence="2 3">YIM 132548</strain>
    </source>
</reference>
<dbReference type="Pfam" id="PF21834">
    <property type="entry name" value="DUF6894"/>
    <property type="match status" value="1"/>
</dbReference>
<sequence length="86" mass="9372">MPLYFIDLSCRGHLYCDDAGRRFASLAQARREALSSLGEIASGLLAKADRQDFAVSIRDESNREVYAAKLCLAGAFTTARTAREAA</sequence>
<dbReference type="InterPro" id="IPR054189">
    <property type="entry name" value="DUF6894"/>
</dbReference>
<evidence type="ECO:0000313" key="2">
    <source>
        <dbReference type="EMBL" id="KAB1074604.1"/>
    </source>
</evidence>
<feature type="domain" description="DUF6894" evidence="1">
    <location>
        <begin position="3"/>
        <end position="69"/>
    </location>
</feature>
<dbReference type="AlphaFoldDB" id="A0A6N6MX39"/>
<proteinExistence type="predicted"/>
<dbReference type="EMBL" id="VZZJ01000004">
    <property type="protein sequence ID" value="KAB1074604.1"/>
    <property type="molecule type" value="Genomic_DNA"/>
</dbReference>
<comment type="caution">
    <text evidence="2">The sequence shown here is derived from an EMBL/GenBank/DDBJ whole genome shotgun (WGS) entry which is preliminary data.</text>
</comment>
<keyword evidence="3" id="KW-1185">Reference proteome</keyword>
<evidence type="ECO:0000259" key="1">
    <source>
        <dbReference type="Pfam" id="PF21834"/>
    </source>
</evidence>
<accession>A0A6N6MX39</accession>